<organism evidence="2 3">
    <name type="scientific">Trebonia kvetii</name>
    <dbReference type="NCBI Taxonomy" id="2480626"/>
    <lineage>
        <taxon>Bacteria</taxon>
        <taxon>Bacillati</taxon>
        <taxon>Actinomycetota</taxon>
        <taxon>Actinomycetes</taxon>
        <taxon>Streptosporangiales</taxon>
        <taxon>Treboniaceae</taxon>
        <taxon>Trebonia</taxon>
    </lineage>
</organism>
<dbReference type="Proteomes" id="UP000460272">
    <property type="component" value="Unassembled WGS sequence"/>
</dbReference>
<protein>
    <submittedName>
        <fullName evidence="2">Alpha/beta fold hydrolase</fullName>
    </submittedName>
</protein>
<evidence type="ECO:0000313" key="2">
    <source>
        <dbReference type="EMBL" id="TVZ01164.1"/>
    </source>
</evidence>
<dbReference type="RefSeq" id="WP_145859510.1">
    <property type="nucleotide sequence ID" value="NZ_RPFW01000007.1"/>
</dbReference>
<dbReference type="SUPFAM" id="SSF53474">
    <property type="entry name" value="alpha/beta-Hydrolases"/>
    <property type="match status" value="1"/>
</dbReference>
<dbReference type="Gene3D" id="3.40.50.1820">
    <property type="entry name" value="alpha/beta hydrolase"/>
    <property type="match status" value="1"/>
</dbReference>
<accession>A0A6P2BQ86</accession>
<dbReference type="PANTHER" id="PTHR43194:SF4">
    <property type="entry name" value="AB HYDROLASE-1 DOMAIN-CONTAINING PROTEIN"/>
    <property type="match status" value="1"/>
</dbReference>
<evidence type="ECO:0000259" key="1">
    <source>
        <dbReference type="Pfam" id="PF00561"/>
    </source>
</evidence>
<comment type="caution">
    <text evidence="2">The sequence shown here is derived from an EMBL/GenBank/DDBJ whole genome shotgun (WGS) entry which is preliminary data.</text>
</comment>
<dbReference type="EMBL" id="RPFW01000007">
    <property type="protein sequence ID" value="TVZ01164.1"/>
    <property type="molecule type" value="Genomic_DNA"/>
</dbReference>
<dbReference type="GO" id="GO:0016787">
    <property type="term" value="F:hydrolase activity"/>
    <property type="evidence" value="ECO:0007669"/>
    <property type="project" value="UniProtKB-KW"/>
</dbReference>
<gene>
    <name evidence="2" type="ORF">EAS64_33305</name>
</gene>
<dbReference type="OrthoDB" id="7820973at2"/>
<sequence length="308" mass="32415">MQPLVISDQGHFFTGVQTVRTSAGTSVYGTHVQYQVPEPVRDRLVLVHGGGGQALDMLTTADGRPGWSTLFLRDGFAVYTVDRPGLGRSPYHPDIFGPYAPPASFEGFVASFAAPSRPGLPPHTQWPGSGDASDPALATFLAWQEPFPPDAVRAHEDMRTGAAGLLDRIGPSVLLTHSFGGGFGWLALSERPALVKAIVAVEPAGPPFVEHPALGSFSHGLTPVPVAFGPSAGDRKLDGVPIAVVSAECSGFEPSCHLTAEYLRSCGAAVDEIRLGELGIHGNGHAMMLELNNAEVAAAITDWIDKHT</sequence>
<name>A0A6P2BQ86_9ACTN</name>
<dbReference type="InterPro" id="IPR050228">
    <property type="entry name" value="Carboxylesterase_BioH"/>
</dbReference>
<dbReference type="InterPro" id="IPR000073">
    <property type="entry name" value="AB_hydrolase_1"/>
</dbReference>
<dbReference type="InterPro" id="IPR029058">
    <property type="entry name" value="AB_hydrolase_fold"/>
</dbReference>
<reference evidence="2 3" key="1">
    <citation type="submission" date="2018-11" db="EMBL/GenBank/DDBJ databases">
        <title>Trebonia kvetii gen.nov., sp.nov., a novel acidophilic actinobacterium, and proposal of the new actinobacterial family Treboniaceae fam. nov.</title>
        <authorList>
            <person name="Rapoport D."/>
            <person name="Sagova-Mareckova M."/>
            <person name="Sedlacek I."/>
            <person name="Provaznik J."/>
            <person name="Kralova S."/>
            <person name="Pavlinic D."/>
            <person name="Benes V."/>
            <person name="Kopecky J."/>
        </authorList>
    </citation>
    <scope>NUCLEOTIDE SEQUENCE [LARGE SCALE GENOMIC DNA]</scope>
    <source>
        <strain evidence="2 3">15Tr583</strain>
    </source>
</reference>
<dbReference type="AlphaFoldDB" id="A0A6P2BQ86"/>
<feature type="domain" description="AB hydrolase-1" evidence="1">
    <location>
        <begin position="43"/>
        <end position="206"/>
    </location>
</feature>
<keyword evidence="3" id="KW-1185">Reference proteome</keyword>
<dbReference type="PANTHER" id="PTHR43194">
    <property type="entry name" value="HYDROLASE ALPHA/BETA FOLD FAMILY"/>
    <property type="match status" value="1"/>
</dbReference>
<dbReference type="Pfam" id="PF00561">
    <property type="entry name" value="Abhydrolase_1"/>
    <property type="match status" value="1"/>
</dbReference>
<proteinExistence type="predicted"/>
<keyword evidence="2" id="KW-0378">Hydrolase</keyword>
<evidence type="ECO:0000313" key="3">
    <source>
        <dbReference type="Proteomes" id="UP000460272"/>
    </source>
</evidence>